<dbReference type="GO" id="GO:0030288">
    <property type="term" value="C:outer membrane-bounded periplasmic space"/>
    <property type="evidence" value="ECO:0007669"/>
    <property type="project" value="TreeGrafter"/>
</dbReference>
<dbReference type="Pfam" id="PF25975">
    <property type="entry name" value="CzcB_C"/>
    <property type="match status" value="1"/>
</dbReference>
<evidence type="ECO:0000256" key="2">
    <source>
        <dbReference type="ARBA" id="ARBA00022448"/>
    </source>
</evidence>
<dbReference type="Gene3D" id="2.40.420.20">
    <property type="match status" value="1"/>
</dbReference>
<dbReference type="KEGG" id="nwr:E3U44_12240"/>
<evidence type="ECO:0000259" key="5">
    <source>
        <dbReference type="Pfam" id="PF25954"/>
    </source>
</evidence>
<dbReference type="SUPFAM" id="SSF111369">
    <property type="entry name" value="HlyD-like secretion proteins"/>
    <property type="match status" value="1"/>
</dbReference>
<evidence type="ECO:0000256" key="1">
    <source>
        <dbReference type="ARBA" id="ARBA00009477"/>
    </source>
</evidence>
<dbReference type="FunFam" id="2.40.420.20:FF:000006">
    <property type="entry name" value="RND family efflux transporter MFP subunit"/>
    <property type="match status" value="1"/>
</dbReference>
<comment type="similarity">
    <text evidence="1">Belongs to the membrane fusion protein (MFP) (TC 8.A.1) family.</text>
</comment>
<accession>A0A4P7C2T5</accession>
<dbReference type="InterPro" id="IPR006143">
    <property type="entry name" value="RND_pump_MFP"/>
</dbReference>
<dbReference type="PROSITE" id="PS51257">
    <property type="entry name" value="PROKAR_LIPOPROTEIN"/>
    <property type="match status" value="1"/>
</dbReference>
<protein>
    <submittedName>
        <fullName evidence="7">Efflux RND transporter periplasmic adaptor subunit</fullName>
    </submittedName>
</protein>
<dbReference type="GO" id="GO:0060003">
    <property type="term" value="P:copper ion export"/>
    <property type="evidence" value="ECO:0007669"/>
    <property type="project" value="TreeGrafter"/>
</dbReference>
<dbReference type="Gene3D" id="2.40.30.170">
    <property type="match status" value="1"/>
</dbReference>
<dbReference type="EMBL" id="CP038033">
    <property type="protein sequence ID" value="QBQ55192.1"/>
    <property type="molecule type" value="Genomic_DNA"/>
</dbReference>
<dbReference type="Gene3D" id="2.40.50.100">
    <property type="match status" value="1"/>
</dbReference>
<organism evidence="7 8">
    <name type="scientific">Nitrosococcus wardiae</name>
    <dbReference type="NCBI Taxonomy" id="1814290"/>
    <lineage>
        <taxon>Bacteria</taxon>
        <taxon>Pseudomonadati</taxon>
        <taxon>Pseudomonadota</taxon>
        <taxon>Gammaproteobacteria</taxon>
        <taxon>Chromatiales</taxon>
        <taxon>Chromatiaceae</taxon>
        <taxon>Nitrosococcus</taxon>
    </lineage>
</organism>
<dbReference type="AlphaFoldDB" id="A0A4P7C2T5"/>
<dbReference type="NCBIfam" id="TIGR01730">
    <property type="entry name" value="RND_mfp"/>
    <property type="match status" value="1"/>
</dbReference>
<keyword evidence="3" id="KW-0175">Coiled coil</keyword>
<dbReference type="OrthoDB" id="9800613at2"/>
<dbReference type="GO" id="GO:0046914">
    <property type="term" value="F:transition metal ion binding"/>
    <property type="evidence" value="ECO:0007669"/>
    <property type="project" value="TreeGrafter"/>
</dbReference>
<dbReference type="Gene3D" id="1.10.287.470">
    <property type="entry name" value="Helix hairpin bin"/>
    <property type="match status" value="1"/>
</dbReference>
<dbReference type="RefSeq" id="WP_134358460.1">
    <property type="nucleotide sequence ID" value="NZ_CP038033.1"/>
</dbReference>
<feature type="coiled-coil region" evidence="3">
    <location>
        <begin position="282"/>
        <end position="309"/>
    </location>
</feature>
<feature type="domain" description="CusB-like beta-barrel" evidence="5">
    <location>
        <begin position="353"/>
        <end position="431"/>
    </location>
</feature>
<dbReference type="InterPro" id="IPR058792">
    <property type="entry name" value="Beta-barrel_RND_2"/>
</dbReference>
<dbReference type="GO" id="GO:0015679">
    <property type="term" value="P:plasma membrane copper ion transport"/>
    <property type="evidence" value="ECO:0007669"/>
    <property type="project" value="TreeGrafter"/>
</dbReference>
<keyword evidence="4" id="KW-0732">Signal</keyword>
<feature type="chain" id="PRO_5020591687" evidence="4">
    <location>
        <begin position="24"/>
        <end position="516"/>
    </location>
</feature>
<reference evidence="7 8" key="1">
    <citation type="submission" date="2019-03" db="EMBL/GenBank/DDBJ databases">
        <title>The genome sequence of Nitrosococcus wardiae strain D1FHST reveals the archetypal metabolic capacity of ammonia-oxidizing Gammaproteobacteria.</title>
        <authorList>
            <person name="Wang L."/>
            <person name="Lim C.K."/>
            <person name="Hanson T.E."/>
            <person name="Dang H."/>
            <person name="Klotz M.G."/>
        </authorList>
    </citation>
    <scope>NUCLEOTIDE SEQUENCE [LARGE SCALE GENOMIC DNA]</scope>
    <source>
        <strain evidence="7 8">D1FHS</strain>
    </source>
</reference>
<feature type="domain" description="CzcB-like C-terminal circularly permuted SH3-like" evidence="6">
    <location>
        <begin position="440"/>
        <end position="500"/>
    </location>
</feature>
<dbReference type="GO" id="GO:0022857">
    <property type="term" value="F:transmembrane transporter activity"/>
    <property type="evidence" value="ECO:0007669"/>
    <property type="project" value="InterPro"/>
</dbReference>
<dbReference type="Pfam" id="PF25954">
    <property type="entry name" value="Beta-barrel_RND_2"/>
    <property type="match status" value="1"/>
</dbReference>
<keyword evidence="2" id="KW-0813">Transport</keyword>
<evidence type="ECO:0000256" key="3">
    <source>
        <dbReference type="SAM" id="Coils"/>
    </source>
</evidence>
<feature type="signal peptide" evidence="4">
    <location>
        <begin position="1"/>
        <end position="23"/>
    </location>
</feature>
<dbReference type="PANTHER" id="PTHR30097:SF15">
    <property type="entry name" value="CATION EFFLUX SYSTEM PROTEIN CUSB"/>
    <property type="match status" value="1"/>
</dbReference>
<keyword evidence="8" id="KW-1185">Reference proteome</keyword>
<gene>
    <name evidence="7" type="ORF">E3U44_12240</name>
</gene>
<proteinExistence type="inferred from homology"/>
<evidence type="ECO:0000259" key="6">
    <source>
        <dbReference type="Pfam" id="PF25975"/>
    </source>
</evidence>
<dbReference type="InterPro" id="IPR051909">
    <property type="entry name" value="MFP_Cation_Efflux"/>
</dbReference>
<evidence type="ECO:0000313" key="7">
    <source>
        <dbReference type="EMBL" id="QBQ55192.1"/>
    </source>
</evidence>
<evidence type="ECO:0000256" key="4">
    <source>
        <dbReference type="SAM" id="SignalP"/>
    </source>
</evidence>
<dbReference type="InterPro" id="IPR058649">
    <property type="entry name" value="CzcB_C"/>
</dbReference>
<dbReference type="Proteomes" id="UP000294325">
    <property type="component" value="Chromosome"/>
</dbReference>
<sequence>MRGLRTGWLWPLFLLVACSTSQAPVQDGTPELAGISVTDFTDQTQLFVEFPPLVVGQESPFAAHLTRLEGFQPMAEGRVTVFLGGGDLPLELEKFVVDAPQIPGIFRPVVTPQHSGRRQLAIRLVAPGVTVTHLLGAVTVYPDREAAAQAHPPEAEEENGITFLLEQQWRVDFALEAVRQHTLRESVAATGVVGARADGEAQIHAPTAGHLLTQGTNFPRVGMSVEQGQILAVIAPHLAVEADFASLELAGQKARSQYQFAVHERQRLEGLWAQNAAPKHRLVAARKEEAIAKAELEAARRRLEQYQLQSSGAVSGVPVRAPIGGTVAQVQVAAGSYLEVGQALFHVVQLDRLWLEARIAEADLGRLHHPTAAWFEVDGFDQPFRIDPEQGGQRVAFSTVVDKVSRTTPLIFEFPNPNQALRIGMFARVQVLTGKKVRDVAVPRSALVDHNGQDVVYVLVGGESFERRNVQLGIREGDTVQVLKGLSAGEWVVTQGAYLVHLAAASPAAPGHGHAH</sequence>
<dbReference type="GO" id="GO:0016020">
    <property type="term" value="C:membrane"/>
    <property type="evidence" value="ECO:0007669"/>
    <property type="project" value="InterPro"/>
</dbReference>
<evidence type="ECO:0000313" key="8">
    <source>
        <dbReference type="Proteomes" id="UP000294325"/>
    </source>
</evidence>
<name>A0A4P7C2T5_9GAMM</name>
<dbReference type="PANTHER" id="PTHR30097">
    <property type="entry name" value="CATION EFFLUX SYSTEM PROTEIN CUSB"/>
    <property type="match status" value="1"/>
</dbReference>